<dbReference type="EMBL" id="BPLR01003313">
    <property type="protein sequence ID" value="GIX83277.1"/>
    <property type="molecule type" value="Genomic_DNA"/>
</dbReference>
<sequence length="123" mass="14155">MPAFKPSSVLKDTRLEDQITMCIDAEWEGSVVIVLCSPLFSEMQCEVRCLLSNSSTVLKMPRLKDQITMCIDAEWEGWVAHWLVKCSVRLDPRIQNPRTVFENAGLKDHYNMWVGAEWVYSVC</sequence>
<keyword evidence="2" id="KW-1185">Reference proteome</keyword>
<protein>
    <submittedName>
        <fullName evidence="1">Uncharacterized protein</fullName>
    </submittedName>
</protein>
<comment type="caution">
    <text evidence="1">The sequence shown here is derived from an EMBL/GenBank/DDBJ whole genome shotgun (WGS) entry which is preliminary data.</text>
</comment>
<evidence type="ECO:0000313" key="1">
    <source>
        <dbReference type="EMBL" id="GIX83277.1"/>
    </source>
</evidence>
<gene>
    <name evidence="1" type="ORF">CEXT_92081</name>
</gene>
<dbReference type="Proteomes" id="UP001054945">
    <property type="component" value="Unassembled WGS sequence"/>
</dbReference>
<name>A0AAV4NIY9_CAEEX</name>
<organism evidence="1 2">
    <name type="scientific">Caerostris extrusa</name>
    <name type="common">Bark spider</name>
    <name type="synonym">Caerostris bankana</name>
    <dbReference type="NCBI Taxonomy" id="172846"/>
    <lineage>
        <taxon>Eukaryota</taxon>
        <taxon>Metazoa</taxon>
        <taxon>Ecdysozoa</taxon>
        <taxon>Arthropoda</taxon>
        <taxon>Chelicerata</taxon>
        <taxon>Arachnida</taxon>
        <taxon>Araneae</taxon>
        <taxon>Araneomorphae</taxon>
        <taxon>Entelegynae</taxon>
        <taxon>Araneoidea</taxon>
        <taxon>Araneidae</taxon>
        <taxon>Caerostris</taxon>
    </lineage>
</organism>
<evidence type="ECO:0000313" key="2">
    <source>
        <dbReference type="Proteomes" id="UP001054945"/>
    </source>
</evidence>
<reference evidence="1 2" key="1">
    <citation type="submission" date="2021-06" db="EMBL/GenBank/DDBJ databases">
        <title>Caerostris extrusa draft genome.</title>
        <authorList>
            <person name="Kono N."/>
            <person name="Arakawa K."/>
        </authorList>
    </citation>
    <scope>NUCLEOTIDE SEQUENCE [LARGE SCALE GENOMIC DNA]</scope>
</reference>
<proteinExistence type="predicted"/>
<accession>A0AAV4NIY9</accession>
<dbReference type="AlphaFoldDB" id="A0AAV4NIY9"/>